<dbReference type="STRING" id="1297742.A176_007074"/>
<dbReference type="EMBL" id="CP012109">
    <property type="protein sequence ID" value="AKQ70162.1"/>
    <property type="molecule type" value="Genomic_DNA"/>
</dbReference>
<sequence>MQYEVYEGDPIKLKGVETEEAVEFTLINTDGKGKEEKATAPTHEHTCGKVPAGMENYVISWNYKLPEQEDLLSGSDTFRVWPKTLKLDVKMQAGAKGSAEGFMFSLQQGEKSEKPTVTGGKWAGPLEKAAHSFDAVSPWKLEKKTASADEAASYALEVSQLPWTAKITSHTDGKAEDAPFKQYVNLPITDGTEKGNLMRVEVAPHDRALGLKDQKISVCVTFKATNSKRTTPRPALIINGLAKTSTDAGAAPGTAALVYKEQLTLPANGGSCVFHVQLGYAGGDMCHIQVGFDDGTGDDELWVCNWRRLESEFVVPHSNLRQGWDKIVNNDDADPKPHPDFESALKRILDPLFIELTFPDAFRAVYTDADINALLSARGGTDTFILPGAYVHDRLTPGKNCTFLSPKDLDALRDRVLHNPPADPRRLMLVWTDMLPKTLSDDDADVSAATPGEYVAKFEHVPTPVAQTTPKGLLSALRNPVCTGPGDLWGVEKVYWRITGFRKLGDTDWLPRDVIWKEAEPGQTLLNSIWDSWEITEVLPATLPEASKWVDFESAKKFKIKLPSTDPQDPGQYLTNWNGYEHRIVVTLGLRHFQMGANANALQGKIRMTPCMGLGTAEGVARTLCHEIGHNLGHAYIENKGAATDSRGRLTKHQIPGVPFDAFIPAGFFYAGRGHKGSHCAHGLKVGGKDLSVKSFNLPEYMLDSNCVLFGAGDQTKAAQFSYCPECTRYIKASDALDITTNWKA</sequence>
<proteinExistence type="predicted"/>
<dbReference type="PATRIC" id="fig|1297742.4.peg.7185"/>
<dbReference type="RefSeq" id="WP_002638214.1">
    <property type="nucleotide sequence ID" value="NZ_CP012109.1"/>
</dbReference>
<dbReference type="Proteomes" id="UP000009026">
    <property type="component" value="Chromosome"/>
</dbReference>
<accession>A0A0H4XP65</accession>
<organism evidence="1 2">
    <name type="scientific">Pseudomyxococcus hansupus</name>
    <dbReference type="NCBI Taxonomy" id="1297742"/>
    <lineage>
        <taxon>Bacteria</taxon>
        <taxon>Pseudomonadati</taxon>
        <taxon>Myxococcota</taxon>
        <taxon>Myxococcia</taxon>
        <taxon>Myxococcales</taxon>
        <taxon>Cystobacterineae</taxon>
        <taxon>Myxococcaceae</taxon>
        <taxon>Pseudomyxococcus</taxon>
    </lineage>
</organism>
<evidence type="ECO:0000313" key="2">
    <source>
        <dbReference type="Proteomes" id="UP000009026"/>
    </source>
</evidence>
<reference evidence="1 2" key="1">
    <citation type="journal article" date="2016" name="PLoS ONE">
        <title>Complete Genome Sequence and Comparative Genomics of a Novel Myxobacterium Myxococcus hansupus.</title>
        <authorList>
            <person name="Sharma G."/>
            <person name="Narwani T."/>
            <person name="Subramanian S."/>
        </authorList>
    </citation>
    <scope>NUCLEOTIDE SEQUENCE [LARGE SCALE GENOMIC DNA]</scope>
    <source>
        <strain evidence="2">mixupus</strain>
    </source>
</reference>
<dbReference type="KEGG" id="mym:A176_007074"/>
<dbReference type="AlphaFoldDB" id="A0A0H4XP65"/>
<gene>
    <name evidence="1" type="ORF">A176_007074</name>
</gene>
<evidence type="ECO:0000313" key="1">
    <source>
        <dbReference type="EMBL" id="AKQ70162.1"/>
    </source>
</evidence>
<keyword evidence="2" id="KW-1185">Reference proteome</keyword>
<protein>
    <submittedName>
        <fullName evidence="1">Uncharacterized protein</fullName>
    </submittedName>
</protein>
<name>A0A0H4XP65_9BACT</name>